<proteinExistence type="predicted"/>
<keyword evidence="4" id="KW-1185">Reference proteome</keyword>
<feature type="transmembrane region" description="Helical" evidence="1">
    <location>
        <begin position="120"/>
        <end position="143"/>
    </location>
</feature>
<feature type="transmembrane region" description="Helical" evidence="1">
    <location>
        <begin position="37"/>
        <end position="60"/>
    </location>
</feature>
<reference evidence="3 4" key="1">
    <citation type="submission" date="2024-05" db="EMBL/GenBank/DDBJ databases">
        <title>Genome sequence of Ponticoccus litoralis KCCM 90028.</title>
        <authorList>
            <person name="Kim J.M."/>
            <person name="Lee J.K."/>
            <person name="Choi B.J."/>
            <person name="Bayburt H."/>
            <person name="Baek J.H."/>
            <person name="Jeon C.O."/>
        </authorList>
    </citation>
    <scope>NUCLEOTIDE SEQUENCE [LARGE SCALE GENOMIC DNA]</scope>
    <source>
        <strain evidence="3 4">KCCM 90028</strain>
    </source>
</reference>
<evidence type="ECO:0000259" key="2">
    <source>
        <dbReference type="Pfam" id="PF07331"/>
    </source>
</evidence>
<dbReference type="InterPro" id="IPR009936">
    <property type="entry name" value="DUF1468"/>
</dbReference>
<comment type="caution">
    <text evidence="3">The sequence shown here is derived from an EMBL/GenBank/DDBJ whole genome shotgun (WGS) entry which is preliminary data.</text>
</comment>
<evidence type="ECO:0000313" key="3">
    <source>
        <dbReference type="EMBL" id="MEN9063410.1"/>
    </source>
</evidence>
<organism evidence="3 4">
    <name type="scientific">Ponticoccus litoralis</name>
    <dbReference type="NCBI Taxonomy" id="422297"/>
    <lineage>
        <taxon>Bacteria</taxon>
        <taxon>Pseudomonadati</taxon>
        <taxon>Pseudomonadota</taxon>
        <taxon>Alphaproteobacteria</taxon>
        <taxon>Rhodobacterales</taxon>
        <taxon>Roseobacteraceae</taxon>
        <taxon>Ponticoccus</taxon>
    </lineage>
</organism>
<keyword evidence="1" id="KW-0472">Membrane</keyword>
<feature type="domain" description="DUF1468" evidence="2">
    <location>
        <begin position="14"/>
        <end position="144"/>
    </location>
</feature>
<dbReference type="Proteomes" id="UP001428774">
    <property type="component" value="Unassembled WGS sequence"/>
</dbReference>
<dbReference type="RefSeq" id="WP_347168493.1">
    <property type="nucleotide sequence ID" value="NZ_JBDNCH010000004.1"/>
</dbReference>
<keyword evidence="1" id="KW-1133">Transmembrane helix</keyword>
<evidence type="ECO:0000313" key="4">
    <source>
        <dbReference type="Proteomes" id="UP001428774"/>
    </source>
</evidence>
<gene>
    <name evidence="3" type="ORF">ABFB10_22820</name>
</gene>
<name>A0AAW9SP96_9RHOB</name>
<feature type="transmembrane region" description="Helical" evidence="1">
    <location>
        <begin position="81"/>
        <end position="108"/>
    </location>
</feature>
<sequence>MTGKFRATHAALIGIILAVSAYITQSAVRARASMDNLIVVAPVAALIALICIVLIVAPLLKARDPEAKAKPAPDTAIWGDILLLAGFAAFCYALTHIGFDLATFLFVWGGVVMSGGRGWWQPPVFAAIFTALLVYGFGSLFPYPMLTLVL</sequence>
<keyword evidence="1" id="KW-0812">Transmembrane</keyword>
<evidence type="ECO:0000256" key="1">
    <source>
        <dbReference type="SAM" id="Phobius"/>
    </source>
</evidence>
<accession>A0AAW9SP96</accession>
<dbReference type="AlphaFoldDB" id="A0AAW9SP96"/>
<protein>
    <submittedName>
        <fullName evidence="3">Tripartite tricarboxylate transporter TctB family protein</fullName>
    </submittedName>
</protein>
<dbReference type="EMBL" id="JBDNCH010000004">
    <property type="protein sequence ID" value="MEN9063410.1"/>
    <property type="molecule type" value="Genomic_DNA"/>
</dbReference>
<dbReference type="Pfam" id="PF07331">
    <property type="entry name" value="TctB"/>
    <property type="match status" value="1"/>
</dbReference>